<name>A0A3A6TVJ5_9GAMM</name>
<proteinExistence type="predicted"/>
<organism evidence="3 4">
    <name type="scientific">Parashewanella spongiae</name>
    <dbReference type="NCBI Taxonomy" id="342950"/>
    <lineage>
        <taxon>Bacteria</taxon>
        <taxon>Pseudomonadati</taxon>
        <taxon>Pseudomonadota</taxon>
        <taxon>Gammaproteobacteria</taxon>
        <taxon>Alteromonadales</taxon>
        <taxon>Shewanellaceae</taxon>
        <taxon>Parashewanella</taxon>
    </lineage>
</organism>
<dbReference type="SMART" id="SM00899">
    <property type="entry name" value="FeoA"/>
    <property type="match status" value="1"/>
</dbReference>
<dbReference type="InterPro" id="IPR052713">
    <property type="entry name" value="FeoA"/>
</dbReference>
<dbReference type="InterPro" id="IPR038157">
    <property type="entry name" value="FeoA_core_dom"/>
</dbReference>
<keyword evidence="4" id="KW-1185">Reference proteome</keyword>
<feature type="domain" description="Ferrous iron transporter FeoA-like" evidence="2">
    <location>
        <begin position="1"/>
        <end position="76"/>
    </location>
</feature>
<dbReference type="PANTHER" id="PTHR42954:SF2">
    <property type="entry name" value="FE(2+) TRANSPORT PROTEIN A"/>
    <property type="match status" value="1"/>
</dbReference>
<evidence type="ECO:0000256" key="1">
    <source>
        <dbReference type="ARBA" id="ARBA00023004"/>
    </source>
</evidence>
<dbReference type="PANTHER" id="PTHR42954">
    <property type="entry name" value="FE(2+) TRANSPORT PROTEIN A"/>
    <property type="match status" value="1"/>
</dbReference>
<evidence type="ECO:0000259" key="2">
    <source>
        <dbReference type="SMART" id="SM00899"/>
    </source>
</evidence>
<accession>A0A3A6TVJ5</accession>
<evidence type="ECO:0000313" key="4">
    <source>
        <dbReference type="Proteomes" id="UP000273022"/>
    </source>
</evidence>
<evidence type="ECO:0000313" key="3">
    <source>
        <dbReference type="EMBL" id="RJY16903.1"/>
    </source>
</evidence>
<dbReference type="RefSeq" id="WP_121853258.1">
    <property type="nucleotide sequence ID" value="NZ_CP037952.1"/>
</dbReference>
<dbReference type="Gene3D" id="2.30.30.90">
    <property type="match status" value="1"/>
</dbReference>
<sequence>MKLSELSPGDCVTVAKVGDGEMSQSLKRKLLSMGITPNAKVLLLRRAPMGSGLEIDVRGSRLCIRNELADAIEVNK</sequence>
<comment type="caution">
    <text evidence="3">The sequence shown here is derived from an EMBL/GenBank/DDBJ whole genome shotgun (WGS) entry which is preliminary data.</text>
</comment>
<dbReference type="OrthoDB" id="9811076at2"/>
<dbReference type="Pfam" id="PF04023">
    <property type="entry name" value="FeoA"/>
    <property type="match status" value="1"/>
</dbReference>
<protein>
    <submittedName>
        <fullName evidence="3">Ferrous iron transport protein A</fullName>
    </submittedName>
</protein>
<dbReference type="AlphaFoldDB" id="A0A3A6TVJ5"/>
<reference evidence="3 4" key="1">
    <citation type="submission" date="2018-09" db="EMBL/GenBank/DDBJ databases">
        <title>Phylogeny of the Shewanellaceae, and recommendation for two new genera, Pseudoshewanella and Parashewanella.</title>
        <authorList>
            <person name="Wang G."/>
        </authorList>
    </citation>
    <scope>NUCLEOTIDE SEQUENCE [LARGE SCALE GENOMIC DNA]</scope>
    <source>
        <strain evidence="3 4">KCTC 22492</strain>
    </source>
</reference>
<dbReference type="GO" id="GO:0046914">
    <property type="term" value="F:transition metal ion binding"/>
    <property type="evidence" value="ECO:0007669"/>
    <property type="project" value="InterPro"/>
</dbReference>
<dbReference type="SUPFAM" id="SSF50037">
    <property type="entry name" value="C-terminal domain of transcriptional repressors"/>
    <property type="match status" value="1"/>
</dbReference>
<dbReference type="InterPro" id="IPR008988">
    <property type="entry name" value="Transcriptional_repressor_C"/>
</dbReference>
<dbReference type="Proteomes" id="UP000273022">
    <property type="component" value="Unassembled WGS sequence"/>
</dbReference>
<gene>
    <name evidence="3" type="ORF">D5R81_08665</name>
</gene>
<dbReference type="InterPro" id="IPR007167">
    <property type="entry name" value="Fe-transptr_FeoA-like"/>
</dbReference>
<dbReference type="EMBL" id="QYYH01000044">
    <property type="protein sequence ID" value="RJY16903.1"/>
    <property type="molecule type" value="Genomic_DNA"/>
</dbReference>
<keyword evidence="1" id="KW-0408">Iron</keyword>